<dbReference type="PANTHER" id="PTHR46268">
    <property type="entry name" value="STRESS RESPONSE PROTEIN NHAX"/>
    <property type="match status" value="1"/>
</dbReference>
<dbReference type="Pfam" id="PF00582">
    <property type="entry name" value="Usp"/>
    <property type="match status" value="1"/>
</dbReference>
<gene>
    <name evidence="3" type="ORF">IQ249_10435</name>
</gene>
<evidence type="ECO:0000256" key="1">
    <source>
        <dbReference type="ARBA" id="ARBA00008791"/>
    </source>
</evidence>
<dbReference type="CDD" id="cd00293">
    <property type="entry name" value="USP-like"/>
    <property type="match status" value="1"/>
</dbReference>
<evidence type="ECO:0000313" key="3">
    <source>
        <dbReference type="EMBL" id="MBE9116314.1"/>
    </source>
</evidence>
<dbReference type="RefSeq" id="WP_194029407.1">
    <property type="nucleotide sequence ID" value="NZ_JADEWZ010000013.1"/>
</dbReference>
<dbReference type="InterPro" id="IPR006016">
    <property type="entry name" value="UspA"/>
</dbReference>
<feature type="domain" description="UspA" evidence="2">
    <location>
        <begin position="1"/>
        <end position="150"/>
    </location>
</feature>
<proteinExistence type="inferred from homology"/>
<dbReference type="AlphaFoldDB" id="A0A8J7J2B7"/>
<evidence type="ECO:0000313" key="4">
    <source>
        <dbReference type="Proteomes" id="UP000654482"/>
    </source>
</evidence>
<dbReference type="SUPFAM" id="SSF52402">
    <property type="entry name" value="Adenine nucleotide alpha hydrolases-like"/>
    <property type="match status" value="1"/>
</dbReference>
<dbReference type="EMBL" id="JADEWZ010000013">
    <property type="protein sequence ID" value="MBE9116314.1"/>
    <property type="molecule type" value="Genomic_DNA"/>
</dbReference>
<accession>A0A8J7J2B7</accession>
<keyword evidence="4" id="KW-1185">Reference proteome</keyword>
<organism evidence="3 4">
    <name type="scientific">Lusitaniella coriacea LEGE 07157</name>
    <dbReference type="NCBI Taxonomy" id="945747"/>
    <lineage>
        <taxon>Bacteria</taxon>
        <taxon>Bacillati</taxon>
        <taxon>Cyanobacteriota</taxon>
        <taxon>Cyanophyceae</taxon>
        <taxon>Spirulinales</taxon>
        <taxon>Lusitaniellaceae</taxon>
        <taxon>Lusitaniella</taxon>
    </lineage>
</organism>
<protein>
    <submittedName>
        <fullName evidence="3">Universal stress protein</fullName>
    </submittedName>
</protein>
<dbReference type="InterPro" id="IPR006015">
    <property type="entry name" value="Universal_stress_UspA"/>
</dbReference>
<dbReference type="Gene3D" id="3.40.50.620">
    <property type="entry name" value="HUPs"/>
    <property type="match status" value="1"/>
</dbReference>
<comment type="similarity">
    <text evidence="1">Belongs to the universal stress protein A family.</text>
</comment>
<evidence type="ECO:0000259" key="2">
    <source>
        <dbReference type="Pfam" id="PF00582"/>
    </source>
</evidence>
<sequence length="169" mass="18345">MFKKTLVAIDNSAFGQVVFEKALTLAKALNGQLMLLNVLSSQEEGYPKTQPGRYGQEAAQCYLAEWEAFKARGLELLQARATQAIEMGVSTEITQSLGNPGQSICDLAQTWKADLIVLGCHNGSDLGELILGSVSNYVNHNSHCSVLTIRASMEKPSSIESKPMVMQHS</sequence>
<dbReference type="PANTHER" id="PTHR46268:SF8">
    <property type="entry name" value="UNIVERSAL STRESS PROTEIN SLL1388"/>
    <property type="match status" value="1"/>
</dbReference>
<name>A0A8J7J2B7_9CYAN</name>
<reference evidence="3" key="1">
    <citation type="submission" date="2020-10" db="EMBL/GenBank/DDBJ databases">
        <authorList>
            <person name="Castelo-Branco R."/>
            <person name="Eusebio N."/>
            <person name="Adriana R."/>
            <person name="Vieira A."/>
            <person name="Brugerolle De Fraissinette N."/>
            <person name="Rezende De Castro R."/>
            <person name="Schneider M.P."/>
            <person name="Vasconcelos V."/>
            <person name="Leao P.N."/>
        </authorList>
    </citation>
    <scope>NUCLEOTIDE SEQUENCE</scope>
    <source>
        <strain evidence="3">LEGE 07157</strain>
    </source>
</reference>
<comment type="caution">
    <text evidence="3">The sequence shown here is derived from an EMBL/GenBank/DDBJ whole genome shotgun (WGS) entry which is preliminary data.</text>
</comment>
<dbReference type="PRINTS" id="PR01438">
    <property type="entry name" value="UNVRSLSTRESS"/>
</dbReference>
<dbReference type="InterPro" id="IPR014729">
    <property type="entry name" value="Rossmann-like_a/b/a_fold"/>
</dbReference>
<dbReference type="Proteomes" id="UP000654482">
    <property type="component" value="Unassembled WGS sequence"/>
</dbReference>